<dbReference type="AlphaFoldDB" id="I1CW36"/>
<dbReference type="InParanoid" id="I1CW36"/>
<reference evidence="1 2" key="1">
    <citation type="journal article" date="2009" name="PLoS Genet.">
        <title>Genomic analysis of the basal lineage fungus Rhizopus oryzae reveals a whole-genome duplication.</title>
        <authorList>
            <person name="Ma L.-J."/>
            <person name="Ibrahim A.S."/>
            <person name="Skory C."/>
            <person name="Grabherr M.G."/>
            <person name="Burger G."/>
            <person name="Butler M."/>
            <person name="Elias M."/>
            <person name="Idnurm A."/>
            <person name="Lang B.F."/>
            <person name="Sone T."/>
            <person name="Abe A."/>
            <person name="Calvo S.E."/>
            <person name="Corrochano L.M."/>
            <person name="Engels R."/>
            <person name="Fu J."/>
            <person name="Hansberg W."/>
            <person name="Kim J.-M."/>
            <person name="Kodira C.D."/>
            <person name="Koehrsen M.J."/>
            <person name="Liu B."/>
            <person name="Miranda-Saavedra D."/>
            <person name="O'Leary S."/>
            <person name="Ortiz-Castellanos L."/>
            <person name="Poulter R."/>
            <person name="Rodriguez-Romero J."/>
            <person name="Ruiz-Herrera J."/>
            <person name="Shen Y.-Q."/>
            <person name="Zeng Q."/>
            <person name="Galagan J."/>
            <person name="Birren B.W."/>
            <person name="Cuomo C.A."/>
            <person name="Wickes B.L."/>
        </authorList>
    </citation>
    <scope>NUCLEOTIDE SEQUENCE [LARGE SCALE GENOMIC DNA]</scope>
    <source>
        <strain evidence="2">RA 99-880 / ATCC MYA-4621 / FGSC 9543 / NRRL 43880</strain>
    </source>
</reference>
<dbReference type="GeneID" id="93624342"/>
<accession>I1CW36</accession>
<dbReference type="EMBL" id="GG669531">
    <property type="protein sequence ID" value="EIE92666.1"/>
    <property type="molecule type" value="Genomic_DNA"/>
</dbReference>
<proteinExistence type="predicted"/>
<dbReference type="RefSeq" id="XP_067528062.1">
    <property type="nucleotide sequence ID" value="XM_067671961.1"/>
</dbReference>
<protein>
    <submittedName>
        <fullName evidence="1">Uncharacterized protein</fullName>
    </submittedName>
</protein>
<gene>
    <name evidence="1" type="ORF">RO3G_17377</name>
</gene>
<keyword evidence="2" id="KW-1185">Reference proteome</keyword>
<organism evidence="1 2">
    <name type="scientific">Rhizopus delemar (strain RA 99-880 / ATCC MYA-4621 / FGSC 9543 / NRRL 43880)</name>
    <name type="common">Mucormycosis agent</name>
    <name type="synonym">Rhizopus arrhizus var. delemar</name>
    <dbReference type="NCBI Taxonomy" id="246409"/>
    <lineage>
        <taxon>Eukaryota</taxon>
        <taxon>Fungi</taxon>
        <taxon>Fungi incertae sedis</taxon>
        <taxon>Mucoromycota</taxon>
        <taxon>Mucoromycotina</taxon>
        <taxon>Mucoromycetes</taxon>
        <taxon>Mucorales</taxon>
        <taxon>Mucorineae</taxon>
        <taxon>Rhizopodaceae</taxon>
        <taxon>Rhizopus</taxon>
    </lineage>
</organism>
<sequence>MTSLSIGRNSVSAFNDGIYKVITSKLSLVSVLKREKSAFADGQEIVQSDIYILLNEWLDIFYYYLLFCGFLTDLNSVISSM</sequence>
<name>I1CW36_RHIO9</name>
<evidence type="ECO:0000313" key="2">
    <source>
        <dbReference type="Proteomes" id="UP000009138"/>
    </source>
</evidence>
<dbReference type="VEuPathDB" id="FungiDB:RO3G_17377"/>
<dbReference type="Proteomes" id="UP000009138">
    <property type="component" value="Unassembled WGS sequence"/>
</dbReference>
<evidence type="ECO:0000313" key="1">
    <source>
        <dbReference type="EMBL" id="EIE92666.1"/>
    </source>
</evidence>